<dbReference type="Gene3D" id="3.40.50.11440">
    <property type="match status" value="1"/>
</dbReference>
<dbReference type="EMBL" id="PVXM01000003">
    <property type="protein sequence ID" value="PRR75732.1"/>
    <property type="molecule type" value="Genomic_DNA"/>
</dbReference>
<evidence type="ECO:0000313" key="3">
    <source>
        <dbReference type="Proteomes" id="UP000238415"/>
    </source>
</evidence>
<dbReference type="Pfam" id="PF09861">
    <property type="entry name" value="Lar_N"/>
    <property type="match status" value="1"/>
</dbReference>
<dbReference type="SUPFAM" id="SSF53335">
    <property type="entry name" value="S-adenosyl-L-methionine-dependent methyltransferases"/>
    <property type="match status" value="2"/>
</dbReference>
<dbReference type="PANTHER" id="PTHR33171">
    <property type="entry name" value="LAR_N DOMAIN-CONTAINING PROTEIN"/>
    <property type="match status" value="1"/>
</dbReference>
<dbReference type="InterPro" id="IPR018657">
    <property type="entry name" value="LarA-like_N"/>
</dbReference>
<accession>A0A2T0AXW5</accession>
<dbReference type="InterPro" id="IPR048068">
    <property type="entry name" value="LarA-like"/>
</dbReference>
<dbReference type="PANTHER" id="PTHR33171:SF17">
    <property type="entry name" value="LARA-LIKE N-TERMINAL DOMAIN-CONTAINING PROTEIN"/>
    <property type="match status" value="1"/>
</dbReference>
<dbReference type="Proteomes" id="UP000238415">
    <property type="component" value="Unassembled WGS sequence"/>
</dbReference>
<comment type="caution">
    <text evidence="2">The sequence shown here is derived from an EMBL/GenBank/DDBJ whole genome shotgun (WGS) entry which is preliminary data.</text>
</comment>
<dbReference type="RefSeq" id="WP_106004165.1">
    <property type="nucleotide sequence ID" value="NZ_CP136419.1"/>
</dbReference>
<dbReference type="InterPro" id="IPR029063">
    <property type="entry name" value="SAM-dependent_MTases_sf"/>
</dbReference>
<gene>
    <name evidence="2" type="ORF">MOHU_01120</name>
</gene>
<feature type="domain" description="LarA-like N-terminal" evidence="1">
    <location>
        <begin position="17"/>
        <end position="203"/>
    </location>
</feature>
<protein>
    <recommendedName>
        <fullName evidence="1">LarA-like N-terminal domain-containing protein</fullName>
    </recommendedName>
</protein>
<keyword evidence="3" id="KW-1185">Reference proteome</keyword>
<sequence>MKLQVPYETAEDRGVFLELEVDEKNFAGSFIPREQTPLPSIAKAVAEAVENPVGSKKLSELLVGAKKVTIITENQFRQAPVREVLPVLIEKAKNAGAQVTIVIGCGKVPALSAEEIEEKLGHDIVESGIEVYCNDVSKPENYVFKGITSAGTPVWIHRKVAEADVILTVGTTQATLWGYGGSGMIIPAVSSNETIEINHIMSLAPDCVPGNNNCRMQLDKYEAARLAGVTMGINMIVNNRFEVTYVNAGDFVTAHKEAVKVYDQVYRFKADAFKNNKADIVITGSSAPTDHLFFHTGWAIVNCLPILKPGGTVIFTSPCPGYGSWPGFALMDLVKDFMPPTPENNEKALKAFYTHSRELWAGCIWYKIYNAMLHADYYIVTRPENLEMARDFGFVVYDNLEKAYKDALAKHGASARVAFVPYGRYSVLEV</sequence>
<dbReference type="AlphaFoldDB" id="A0A2T0AXW5"/>
<dbReference type="InterPro" id="IPR043166">
    <property type="entry name" value="LarA-like_C"/>
</dbReference>
<name>A0A2T0AXW5_9FIRM</name>
<dbReference type="OrthoDB" id="9770545at2"/>
<evidence type="ECO:0000259" key="1">
    <source>
        <dbReference type="Pfam" id="PF09861"/>
    </source>
</evidence>
<proteinExistence type="predicted"/>
<evidence type="ECO:0000313" key="2">
    <source>
        <dbReference type="EMBL" id="PRR75732.1"/>
    </source>
</evidence>
<dbReference type="Gene3D" id="3.90.226.30">
    <property type="match status" value="1"/>
</dbReference>
<dbReference type="GO" id="GO:0050043">
    <property type="term" value="F:lactate racemase activity"/>
    <property type="evidence" value="ECO:0007669"/>
    <property type="project" value="InterPro"/>
</dbReference>
<reference evidence="2 3" key="1">
    <citation type="submission" date="2018-03" db="EMBL/GenBank/DDBJ databases">
        <title>Genome sequence of Moorella humiferrea DSM 23265.</title>
        <authorList>
            <person name="Poehlein A."/>
            <person name="Daniel R."/>
        </authorList>
    </citation>
    <scope>NUCLEOTIDE SEQUENCE [LARGE SCALE GENOMIC DNA]</scope>
    <source>
        <strain evidence="2 3">DSM 23265</strain>
    </source>
</reference>
<organism evidence="2 3">
    <name type="scientific">Neomoorella humiferrea</name>
    <dbReference type="NCBI Taxonomy" id="676965"/>
    <lineage>
        <taxon>Bacteria</taxon>
        <taxon>Bacillati</taxon>
        <taxon>Bacillota</taxon>
        <taxon>Clostridia</taxon>
        <taxon>Neomoorellales</taxon>
        <taxon>Neomoorellaceae</taxon>
        <taxon>Neomoorella</taxon>
    </lineage>
</organism>